<evidence type="ECO:0000259" key="1">
    <source>
        <dbReference type="PROSITE" id="PS50995"/>
    </source>
</evidence>
<accession>A0A849ADS3</accession>
<dbReference type="SUPFAM" id="SSF46785">
    <property type="entry name" value="Winged helix' DNA-binding domain"/>
    <property type="match status" value="1"/>
</dbReference>
<evidence type="ECO:0000313" key="3">
    <source>
        <dbReference type="Proteomes" id="UP000562984"/>
    </source>
</evidence>
<dbReference type="Gene3D" id="1.10.10.10">
    <property type="entry name" value="Winged helix-like DNA-binding domain superfamily/Winged helix DNA-binding domain"/>
    <property type="match status" value="1"/>
</dbReference>
<organism evidence="2 3">
    <name type="scientific">Nakamurella aerolata</name>
    <dbReference type="NCBI Taxonomy" id="1656892"/>
    <lineage>
        <taxon>Bacteria</taxon>
        <taxon>Bacillati</taxon>
        <taxon>Actinomycetota</taxon>
        <taxon>Actinomycetes</taxon>
        <taxon>Nakamurellales</taxon>
        <taxon>Nakamurellaceae</taxon>
        <taxon>Nakamurella</taxon>
    </lineage>
</organism>
<dbReference type="RefSeq" id="WP_171200302.1">
    <property type="nucleotide sequence ID" value="NZ_JABEND010000007.1"/>
</dbReference>
<dbReference type="AlphaFoldDB" id="A0A849ADS3"/>
<keyword evidence="3" id="KW-1185">Reference proteome</keyword>
<name>A0A849ADS3_9ACTN</name>
<dbReference type="InterPro" id="IPR000835">
    <property type="entry name" value="HTH_MarR-typ"/>
</dbReference>
<dbReference type="EMBL" id="JABEND010000007">
    <property type="protein sequence ID" value="NNG36610.1"/>
    <property type="molecule type" value="Genomic_DNA"/>
</dbReference>
<dbReference type="Proteomes" id="UP000562984">
    <property type="component" value="Unassembled WGS sequence"/>
</dbReference>
<dbReference type="GO" id="GO:0003700">
    <property type="term" value="F:DNA-binding transcription factor activity"/>
    <property type="evidence" value="ECO:0007669"/>
    <property type="project" value="InterPro"/>
</dbReference>
<dbReference type="InterPro" id="IPR052526">
    <property type="entry name" value="HTH-type_Bedaq_tolerance"/>
</dbReference>
<dbReference type="PANTHER" id="PTHR39515:SF2">
    <property type="entry name" value="HTH-TYPE TRANSCRIPTIONAL REGULATOR RV0880"/>
    <property type="match status" value="1"/>
</dbReference>
<evidence type="ECO:0000313" key="2">
    <source>
        <dbReference type="EMBL" id="NNG36610.1"/>
    </source>
</evidence>
<dbReference type="PROSITE" id="PS50995">
    <property type="entry name" value="HTH_MARR_2"/>
    <property type="match status" value="1"/>
</dbReference>
<comment type="caution">
    <text evidence="2">The sequence shown here is derived from an EMBL/GenBank/DDBJ whole genome shotgun (WGS) entry which is preliminary data.</text>
</comment>
<gene>
    <name evidence="2" type="ORF">HKD39_13005</name>
</gene>
<sequence length="149" mass="16109">MSAPEEIGSDLLSVAARLNRWATSLADLQVPFAQARLLSLIDLLGKSRVSDLAAADHCSQPTMTNQLHRLAEAGLVKRSSDPSDARVVLITLTPAGRAALRRARKARSQVIQPYIASLSAADQRRLAQSVTMLNDLMDTLPRVGSVPER</sequence>
<feature type="domain" description="HTH marR-type" evidence="1">
    <location>
        <begin position="4"/>
        <end position="138"/>
    </location>
</feature>
<protein>
    <submittedName>
        <fullName evidence="2">Winged helix-turn-helix transcriptional regulator</fullName>
    </submittedName>
</protein>
<dbReference type="Pfam" id="PF01047">
    <property type="entry name" value="MarR"/>
    <property type="match status" value="1"/>
</dbReference>
<dbReference type="InterPro" id="IPR036390">
    <property type="entry name" value="WH_DNA-bd_sf"/>
</dbReference>
<dbReference type="PANTHER" id="PTHR39515">
    <property type="entry name" value="CONSERVED PROTEIN"/>
    <property type="match status" value="1"/>
</dbReference>
<proteinExistence type="predicted"/>
<reference evidence="2 3" key="1">
    <citation type="submission" date="2020-05" db="EMBL/GenBank/DDBJ databases">
        <title>Nakamurella sp. DB0629 isolated from air conditioner.</title>
        <authorList>
            <person name="Kim D.H."/>
            <person name="Kim D.-U."/>
        </authorList>
    </citation>
    <scope>NUCLEOTIDE SEQUENCE [LARGE SCALE GENOMIC DNA]</scope>
    <source>
        <strain evidence="2 3">DB0629</strain>
    </source>
</reference>
<dbReference type="InterPro" id="IPR036388">
    <property type="entry name" value="WH-like_DNA-bd_sf"/>
</dbReference>
<dbReference type="SMART" id="SM00347">
    <property type="entry name" value="HTH_MARR"/>
    <property type="match status" value="1"/>
</dbReference>